<reference evidence="3" key="1">
    <citation type="journal article" date="2018" name="Gigascience">
        <title>Genome assembly of the Pink Ipe (Handroanthus impetiginosus, Bignoniaceae), a highly valued, ecologically keystone Neotropical timber forest tree.</title>
        <authorList>
            <person name="Silva-Junior O.B."/>
            <person name="Grattapaglia D."/>
            <person name="Novaes E."/>
            <person name="Collevatti R.G."/>
        </authorList>
    </citation>
    <scope>NUCLEOTIDE SEQUENCE [LARGE SCALE GENOMIC DNA]</scope>
    <source>
        <strain evidence="3">cv. UFG-1</strain>
    </source>
</reference>
<dbReference type="Proteomes" id="UP000231279">
    <property type="component" value="Unassembled WGS sequence"/>
</dbReference>
<dbReference type="EMBL" id="NKXS01003010">
    <property type="protein sequence ID" value="PIN11158.1"/>
    <property type="molecule type" value="Genomic_DNA"/>
</dbReference>
<organism evidence="2 3">
    <name type="scientific">Handroanthus impetiginosus</name>
    <dbReference type="NCBI Taxonomy" id="429701"/>
    <lineage>
        <taxon>Eukaryota</taxon>
        <taxon>Viridiplantae</taxon>
        <taxon>Streptophyta</taxon>
        <taxon>Embryophyta</taxon>
        <taxon>Tracheophyta</taxon>
        <taxon>Spermatophyta</taxon>
        <taxon>Magnoliopsida</taxon>
        <taxon>eudicotyledons</taxon>
        <taxon>Gunneridae</taxon>
        <taxon>Pentapetalae</taxon>
        <taxon>asterids</taxon>
        <taxon>lamiids</taxon>
        <taxon>Lamiales</taxon>
        <taxon>Bignoniaceae</taxon>
        <taxon>Crescentiina</taxon>
        <taxon>Tabebuia alliance</taxon>
        <taxon>Handroanthus</taxon>
    </lineage>
</organism>
<comment type="caution">
    <text evidence="2">The sequence shown here is derived from an EMBL/GenBank/DDBJ whole genome shotgun (WGS) entry which is preliminary data.</text>
</comment>
<protein>
    <submittedName>
        <fullName evidence="2">Uncharacterized protein</fullName>
    </submittedName>
</protein>
<evidence type="ECO:0000256" key="1">
    <source>
        <dbReference type="SAM" id="Phobius"/>
    </source>
</evidence>
<dbReference type="AlphaFoldDB" id="A0A2G9H0W1"/>
<proteinExistence type="predicted"/>
<evidence type="ECO:0000313" key="3">
    <source>
        <dbReference type="Proteomes" id="UP000231279"/>
    </source>
</evidence>
<keyword evidence="1" id="KW-1133">Transmembrane helix</keyword>
<keyword evidence="1" id="KW-0472">Membrane</keyword>
<feature type="transmembrane region" description="Helical" evidence="1">
    <location>
        <begin position="26"/>
        <end position="45"/>
    </location>
</feature>
<accession>A0A2G9H0W1</accession>
<gene>
    <name evidence="2" type="ORF">CDL12_16245</name>
</gene>
<keyword evidence="1" id="KW-0812">Transmembrane</keyword>
<name>A0A2G9H0W1_9LAMI</name>
<keyword evidence="3" id="KW-1185">Reference proteome</keyword>
<sequence>MTFYILSEGTWVDGHGSEFVVPPPVWFMYIFLNSGVVLSTWFSLINGRIMLVFFHLQCHDIDVCSAMVNS</sequence>
<evidence type="ECO:0000313" key="2">
    <source>
        <dbReference type="EMBL" id="PIN11158.1"/>
    </source>
</evidence>